<gene>
    <name evidence="1" type="ORF">MEDL_2800</name>
</gene>
<dbReference type="Proteomes" id="UP000683360">
    <property type="component" value="Unassembled WGS sequence"/>
</dbReference>
<protein>
    <submittedName>
        <fullName evidence="1">Uncharacterized protein</fullName>
    </submittedName>
</protein>
<organism evidence="1 2">
    <name type="scientific">Mytilus edulis</name>
    <name type="common">Blue mussel</name>
    <dbReference type="NCBI Taxonomy" id="6550"/>
    <lineage>
        <taxon>Eukaryota</taxon>
        <taxon>Metazoa</taxon>
        <taxon>Spiralia</taxon>
        <taxon>Lophotrochozoa</taxon>
        <taxon>Mollusca</taxon>
        <taxon>Bivalvia</taxon>
        <taxon>Autobranchia</taxon>
        <taxon>Pteriomorphia</taxon>
        <taxon>Mytilida</taxon>
        <taxon>Mytiloidea</taxon>
        <taxon>Mytilidae</taxon>
        <taxon>Mytilinae</taxon>
        <taxon>Mytilus</taxon>
    </lineage>
</organism>
<dbReference type="AlphaFoldDB" id="A0A8S3PZV2"/>
<reference evidence="1" key="1">
    <citation type="submission" date="2021-03" db="EMBL/GenBank/DDBJ databases">
        <authorList>
            <person name="Bekaert M."/>
        </authorList>
    </citation>
    <scope>NUCLEOTIDE SEQUENCE</scope>
</reference>
<name>A0A8S3PZV2_MYTED</name>
<dbReference type="EMBL" id="CAJPWZ010000163">
    <property type="protein sequence ID" value="CAG2187312.1"/>
    <property type="molecule type" value="Genomic_DNA"/>
</dbReference>
<evidence type="ECO:0000313" key="2">
    <source>
        <dbReference type="Proteomes" id="UP000683360"/>
    </source>
</evidence>
<proteinExistence type="predicted"/>
<evidence type="ECO:0000313" key="1">
    <source>
        <dbReference type="EMBL" id="CAG2187312.1"/>
    </source>
</evidence>
<keyword evidence="2" id="KW-1185">Reference proteome</keyword>
<comment type="caution">
    <text evidence="1">The sequence shown here is derived from an EMBL/GenBank/DDBJ whole genome shotgun (WGS) entry which is preliminary data.</text>
</comment>
<accession>A0A8S3PZV2</accession>
<dbReference type="OrthoDB" id="10629134at2759"/>
<sequence length="243" mass="27563">MEWNGCVKSTVNGRLVVCYRSGSDLHDKVVQRFYDVLKHVWHVDVLEENDIRSNTLLTSNVKDKRLNIIVVVGGHGTGQMSQLSSLAVENNSLTKLVENWECRPTLVSYYQTSSYLAKNISTGLQTFDLNEELLKCLEHLYGRKLPLRTSSKLTDDIKSLEKAIDRTLKAYNDGNKYNEVPDNFLQLNFADDDYSFISHNENIASALLQNSFNNSFTVNFHQSNRSMTSCEHDETITIGGKSV</sequence>